<protein>
    <submittedName>
        <fullName evidence="6">IclR family transcriptional regulator</fullName>
    </submittedName>
</protein>
<comment type="caution">
    <text evidence="6">The sequence shown here is derived from an EMBL/GenBank/DDBJ whole genome shotgun (WGS) entry which is preliminary data.</text>
</comment>
<dbReference type="GO" id="GO:0003700">
    <property type="term" value="F:DNA-binding transcription factor activity"/>
    <property type="evidence" value="ECO:0007669"/>
    <property type="project" value="TreeGrafter"/>
</dbReference>
<dbReference type="InterPro" id="IPR050707">
    <property type="entry name" value="HTH_MetabolicPath_Reg"/>
</dbReference>
<dbReference type="Pfam" id="PF01614">
    <property type="entry name" value="IclR_C"/>
    <property type="match status" value="1"/>
</dbReference>
<proteinExistence type="predicted"/>
<feature type="domain" description="HTH iclR-type" evidence="4">
    <location>
        <begin position="4"/>
        <end position="66"/>
    </location>
</feature>
<evidence type="ECO:0000313" key="7">
    <source>
        <dbReference type="Proteomes" id="UP000271678"/>
    </source>
</evidence>
<dbReference type="PROSITE" id="PS51078">
    <property type="entry name" value="ICLR_ED"/>
    <property type="match status" value="1"/>
</dbReference>
<dbReference type="SUPFAM" id="SSF46785">
    <property type="entry name" value="Winged helix' DNA-binding domain"/>
    <property type="match status" value="1"/>
</dbReference>
<dbReference type="GO" id="GO:0045892">
    <property type="term" value="P:negative regulation of DNA-templated transcription"/>
    <property type="evidence" value="ECO:0007669"/>
    <property type="project" value="TreeGrafter"/>
</dbReference>
<dbReference type="InterPro" id="IPR014757">
    <property type="entry name" value="Tscrpt_reg_IclR_C"/>
</dbReference>
<dbReference type="SUPFAM" id="SSF55781">
    <property type="entry name" value="GAF domain-like"/>
    <property type="match status" value="1"/>
</dbReference>
<organism evidence="6 7">
    <name type="scientific">Flexivirga caeni</name>
    <dbReference type="NCBI Taxonomy" id="2294115"/>
    <lineage>
        <taxon>Bacteria</taxon>
        <taxon>Bacillati</taxon>
        <taxon>Actinomycetota</taxon>
        <taxon>Actinomycetes</taxon>
        <taxon>Micrococcales</taxon>
        <taxon>Dermacoccaceae</taxon>
        <taxon>Flexivirga</taxon>
    </lineage>
</organism>
<dbReference type="GO" id="GO:0003677">
    <property type="term" value="F:DNA binding"/>
    <property type="evidence" value="ECO:0007669"/>
    <property type="project" value="UniProtKB-KW"/>
</dbReference>
<dbReference type="Gene3D" id="3.30.450.40">
    <property type="match status" value="1"/>
</dbReference>
<dbReference type="RefSeq" id="WP_123272480.1">
    <property type="nucleotide sequence ID" value="NZ_RJJQ01000018.1"/>
</dbReference>
<sequence>MANAPAAAQALALLQLLARHAEPMPGAAIARQLGLPRSSTYHLLGVLSDSGFVTHLRDERRWGLGVAAFELGTAYVRQAPLQRIARPVLARLVDATTHNAHLAVLHGRDVYYVIEERARGRPSLVTDVGVRLPASVTASGLAMLAVLPPVQVRALYPDRGSFVQRNNLGVTSLTALRSELAQVRKRGYAVETSSVTTGFASIAVAVLDHNDRPAAGIAVTYPVDDAPDAAALVDAVRSAAAELSTRLGRPRAPADPR</sequence>
<dbReference type="PANTHER" id="PTHR30136:SF24">
    <property type="entry name" value="HTH-TYPE TRANSCRIPTIONAL REPRESSOR ALLR"/>
    <property type="match status" value="1"/>
</dbReference>
<evidence type="ECO:0000256" key="2">
    <source>
        <dbReference type="ARBA" id="ARBA00023125"/>
    </source>
</evidence>
<evidence type="ECO:0000256" key="3">
    <source>
        <dbReference type="ARBA" id="ARBA00023163"/>
    </source>
</evidence>
<dbReference type="Pfam" id="PF09339">
    <property type="entry name" value="HTH_IclR"/>
    <property type="match status" value="1"/>
</dbReference>
<reference evidence="6 7" key="1">
    <citation type="submission" date="2018-11" db="EMBL/GenBank/DDBJ databases">
        <title>Draft genome of Simplicispira Flexivirga sp. BO-16.</title>
        <authorList>
            <person name="Im W.T."/>
        </authorList>
    </citation>
    <scope>NUCLEOTIDE SEQUENCE [LARGE SCALE GENOMIC DNA]</scope>
    <source>
        <strain evidence="6 7">BO-16</strain>
    </source>
</reference>
<keyword evidence="3" id="KW-0804">Transcription</keyword>
<keyword evidence="7" id="KW-1185">Reference proteome</keyword>
<dbReference type="Proteomes" id="UP000271678">
    <property type="component" value="Unassembled WGS sequence"/>
</dbReference>
<dbReference type="PROSITE" id="PS51077">
    <property type="entry name" value="HTH_ICLR"/>
    <property type="match status" value="1"/>
</dbReference>
<dbReference type="PANTHER" id="PTHR30136">
    <property type="entry name" value="HELIX-TURN-HELIX TRANSCRIPTIONAL REGULATOR, ICLR FAMILY"/>
    <property type="match status" value="1"/>
</dbReference>
<evidence type="ECO:0000256" key="1">
    <source>
        <dbReference type="ARBA" id="ARBA00023015"/>
    </source>
</evidence>
<dbReference type="Gene3D" id="1.10.10.10">
    <property type="entry name" value="Winged helix-like DNA-binding domain superfamily/Winged helix DNA-binding domain"/>
    <property type="match status" value="1"/>
</dbReference>
<feature type="domain" description="IclR-ED" evidence="5">
    <location>
        <begin position="67"/>
        <end position="249"/>
    </location>
</feature>
<keyword evidence="2" id="KW-0238">DNA-binding</keyword>
<evidence type="ECO:0000259" key="5">
    <source>
        <dbReference type="PROSITE" id="PS51078"/>
    </source>
</evidence>
<dbReference type="EMBL" id="RJJQ01000018">
    <property type="protein sequence ID" value="RNI19918.1"/>
    <property type="molecule type" value="Genomic_DNA"/>
</dbReference>
<dbReference type="SMART" id="SM00346">
    <property type="entry name" value="HTH_ICLR"/>
    <property type="match status" value="1"/>
</dbReference>
<dbReference type="InterPro" id="IPR036388">
    <property type="entry name" value="WH-like_DNA-bd_sf"/>
</dbReference>
<evidence type="ECO:0000313" key="6">
    <source>
        <dbReference type="EMBL" id="RNI19918.1"/>
    </source>
</evidence>
<dbReference type="OrthoDB" id="3734039at2"/>
<accession>A0A3M9M5V7</accession>
<name>A0A3M9M5V7_9MICO</name>
<dbReference type="InterPro" id="IPR005471">
    <property type="entry name" value="Tscrpt_reg_IclR_N"/>
</dbReference>
<keyword evidence="1" id="KW-0805">Transcription regulation</keyword>
<evidence type="ECO:0000259" key="4">
    <source>
        <dbReference type="PROSITE" id="PS51077"/>
    </source>
</evidence>
<dbReference type="AlphaFoldDB" id="A0A3M9M5V7"/>
<dbReference type="InterPro" id="IPR029016">
    <property type="entry name" value="GAF-like_dom_sf"/>
</dbReference>
<gene>
    <name evidence="6" type="ORF">EFY87_15985</name>
</gene>
<dbReference type="InterPro" id="IPR036390">
    <property type="entry name" value="WH_DNA-bd_sf"/>
</dbReference>